<name>A0AAD5SVB9_9FUNG</name>
<evidence type="ECO:0000313" key="3">
    <source>
        <dbReference type="Proteomes" id="UP001211907"/>
    </source>
</evidence>
<sequence>MYCPKNNAPECECCTAAAVQLRNLIEEMNEYRRLLVLGPISLADRFPIPTISTTIPLPISISIPITTNTIPTALPSHGNHSTPQTPVLSPLQQMPSEILDRIADFVDAADILTLSRVMRLYHITLGFVFAVCFDVARALNLKLRDVWPIFTFPHVENSYAGRISTDIPHRHLLKISRLVRCIDQFNAAASISIKSVEFIENMRHILPSNLYIHFINPKKLITSTSVALLSKLSTIPHLVLKNLDLYQDTRVEDIDVINLLHLLPIECLTISAKWPEISLGLHRINTLRKLRLWKCRDTFPINVVLRSCIRLGELELMDFGRHGILMRREILFAENLFTSLIDSSSVPLHIIIMHCAFSNIVAGVLNVSIQFLEVSNWNTVTEDLDISWIRSGSVNTK</sequence>
<organism evidence="2 3">
    <name type="scientific">Physocladia obscura</name>
    <dbReference type="NCBI Taxonomy" id="109957"/>
    <lineage>
        <taxon>Eukaryota</taxon>
        <taxon>Fungi</taxon>
        <taxon>Fungi incertae sedis</taxon>
        <taxon>Chytridiomycota</taxon>
        <taxon>Chytridiomycota incertae sedis</taxon>
        <taxon>Chytridiomycetes</taxon>
        <taxon>Chytridiales</taxon>
        <taxon>Chytriomycetaceae</taxon>
        <taxon>Physocladia</taxon>
    </lineage>
</organism>
<accession>A0AAD5SVB9</accession>
<reference evidence="2" key="1">
    <citation type="submission" date="2020-05" db="EMBL/GenBank/DDBJ databases">
        <title>Phylogenomic resolution of chytrid fungi.</title>
        <authorList>
            <person name="Stajich J.E."/>
            <person name="Amses K."/>
            <person name="Simmons R."/>
            <person name="Seto K."/>
            <person name="Myers J."/>
            <person name="Bonds A."/>
            <person name="Quandt C.A."/>
            <person name="Barry K."/>
            <person name="Liu P."/>
            <person name="Grigoriev I."/>
            <person name="Longcore J.E."/>
            <person name="James T.Y."/>
        </authorList>
    </citation>
    <scope>NUCLEOTIDE SEQUENCE</scope>
    <source>
        <strain evidence="2">JEL0513</strain>
    </source>
</reference>
<protein>
    <recommendedName>
        <fullName evidence="1">F-box domain-containing protein</fullName>
    </recommendedName>
</protein>
<dbReference type="AlphaFoldDB" id="A0AAD5SVB9"/>
<evidence type="ECO:0000313" key="2">
    <source>
        <dbReference type="EMBL" id="KAJ3103313.1"/>
    </source>
</evidence>
<dbReference type="Proteomes" id="UP001211907">
    <property type="component" value="Unassembled WGS sequence"/>
</dbReference>
<gene>
    <name evidence="2" type="ORF">HK100_004227</name>
</gene>
<comment type="caution">
    <text evidence="2">The sequence shown here is derived from an EMBL/GenBank/DDBJ whole genome shotgun (WGS) entry which is preliminary data.</text>
</comment>
<dbReference type="InterPro" id="IPR001810">
    <property type="entry name" value="F-box_dom"/>
</dbReference>
<feature type="domain" description="F-box" evidence="1">
    <location>
        <begin position="88"/>
        <end position="119"/>
    </location>
</feature>
<dbReference type="PROSITE" id="PS50181">
    <property type="entry name" value="FBOX"/>
    <property type="match status" value="1"/>
</dbReference>
<evidence type="ECO:0000259" key="1">
    <source>
        <dbReference type="PROSITE" id="PS50181"/>
    </source>
</evidence>
<dbReference type="EMBL" id="JADGJH010002112">
    <property type="protein sequence ID" value="KAJ3103313.1"/>
    <property type="molecule type" value="Genomic_DNA"/>
</dbReference>
<keyword evidence="3" id="KW-1185">Reference proteome</keyword>
<proteinExistence type="predicted"/>